<accession>A0A8B3S1W0</accession>
<evidence type="ECO:0000313" key="2">
    <source>
        <dbReference type="Proteomes" id="UP000291831"/>
    </source>
</evidence>
<reference evidence="2" key="1">
    <citation type="submission" date="2019-01" db="EMBL/GenBank/DDBJ databases">
        <title>Anaerobic oxidation of ethane by archaea from a marine hydrocarbon seep.</title>
        <authorList>
            <person name="Musat F."/>
        </authorList>
    </citation>
    <scope>NUCLEOTIDE SEQUENCE [LARGE SCALE GENOMIC DNA]</scope>
</reference>
<sequence>MSTHSILYNGNVEIDTQMLNSIIQSVVTFTDDIWINSNITLSKNMPTTTWENAHDIISLLEDKQIIKRWSFPHSEINEKSCETGNKNSPIIIDTTAKSKPSRKIDEIPFDKYEEINNQINKIFLTNKDLLPTTSLTYQPIRDVKNEIETTSKVISIRKEYWSVAIASLLGANSLLIASKYKNMWLTASEKLRYPLVEKEVIQHILENYCSVPDMTMLKPEDIIKLHNKNKNFKEKICGICENISSEFQCMYDIEPLGQAMQDGIWEYVDEISGVKKSGTIKNVAYAISSIFIPELSALPFVDGYITWLSKKRKHGYVFFLSELKKINRQPVNKSRVL</sequence>
<dbReference type="EMBL" id="RPGO01000029">
    <property type="protein sequence ID" value="RZB29321.1"/>
    <property type="molecule type" value="Genomic_DNA"/>
</dbReference>
<evidence type="ECO:0000313" key="1">
    <source>
        <dbReference type="EMBL" id="RZB29321.1"/>
    </source>
</evidence>
<organism evidence="1 2">
    <name type="scientific">Candidatus Argoarchaeum ethanivorans</name>
    <dbReference type="NCBI Taxonomy" id="2608793"/>
    <lineage>
        <taxon>Archaea</taxon>
        <taxon>Methanobacteriati</taxon>
        <taxon>Methanobacteriota</taxon>
        <taxon>Stenosarchaea group</taxon>
        <taxon>Methanomicrobia</taxon>
        <taxon>Methanosarcinales</taxon>
        <taxon>Methanosarcinales incertae sedis</taxon>
        <taxon>GOM Arc I cluster</taxon>
        <taxon>Candidatus Argoarchaeum</taxon>
    </lineage>
</organism>
<dbReference type="Proteomes" id="UP000291831">
    <property type="component" value="Unassembled WGS sequence"/>
</dbReference>
<protein>
    <submittedName>
        <fullName evidence="1">Uncharacterized protein</fullName>
    </submittedName>
</protein>
<name>A0A8B3S1W0_9EURY</name>
<gene>
    <name evidence="1" type="ORF">AEth_01289</name>
</gene>
<dbReference type="AlphaFoldDB" id="A0A8B3S1W0"/>
<comment type="caution">
    <text evidence="1">The sequence shown here is derived from an EMBL/GenBank/DDBJ whole genome shotgun (WGS) entry which is preliminary data.</text>
</comment>
<proteinExistence type="predicted"/>